<feature type="domain" description="C2H2-type" evidence="3">
    <location>
        <begin position="630"/>
        <end position="660"/>
    </location>
</feature>
<dbReference type="PROSITE" id="PS50157">
    <property type="entry name" value="ZINC_FINGER_C2H2_2"/>
    <property type="match status" value="1"/>
</dbReference>
<feature type="region of interest" description="Disordered" evidence="2">
    <location>
        <begin position="548"/>
        <end position="660"/>
    </location>
</feature>
<gene>
    <name evidence="4" type="ORF">B0H67DRAFT_552407</name>
</gene>
<dbReference type="AlphaFoldDB" id="A0AA40AQM0"/>
<dbReference type="InterPro" id="IPR013087">
    <property type="entry name" value="Znf_C2H2_type"/>
</dbReference>
<evidence type="ECO:0000313" key="4">
    <source>
        <dbReference type="EMBL" id="KAK0720180.1"/>
    </source>
</evidence>
<sequence length="660" mass="72338">MAYNYDDPNAKYYVLPSSSDCEPRLQPQPSSSHIDRNSSFKCPESPVRCYSHCTQRTTSRCDECSPELHKIRQRLDTVSKQLQDLQSQCCSCTRRPPASPSQPPSSGKCSWCRKAKATVGVWLKKTASLKLGKSLRRKQSERELSADSVRSFESDESRSSSDSFNSQPSLCPEGSPSPKELAGNELRELPTYPAMVPGELHDSDAAICELDATSRWSMSIAPSHFTVPSQPVELPGQTSMLLPKGAFSPSPITPTQVVSYVPATVSPIAPERSSTDVSMWSETSASLGDHSFVSPQSSFSSNSTASLSQLSTNLSQLESGAPLFTDNTSASPGGIDDEGMIDLPPWETSRAVEIAGTQAPESTAFGPFITDMDCARTASRWPGQNLDVRSTSQPFIGSYSSSISTPSIPTSSVQGISSWDGGFDRPLGNAPYLPLVNPCIAQGVPSPWGYPQPLKLGNTNTAIDNSPHRLTPSQATMNHTSGEQYVNSLATHGAAFPSFVSTGPYYQTPPDSGIPLVQPPQPEIIEPREWRLRPDTEASTEIARFHHRGDFSGPLDQPPYAQRDPPTAHEGAVSTKARGLKRFRHGEPTHCRPCNKSFHGPGQQKKLDKHEKTDRHWRKTHQETSGKSRWHCGRRNQDGSMCEKAYNRPDNLTQHHRKRH</sequence>
<feature type="region of interest" description="Disordered" evidence="2">
    <location>
        <begin position="19"/>
        <end position="44"/>
    </location>
</feature>
<keyword evidence="1" id="KW-0862">Zinc</keyword>
<dbReference type="Proteomes" id="UP001172102">
    <property type="component" value="Unassembled WGS sequence"/>
</dbReference>
<name>A0AA40AQM0_9PEZI</name>
<organism evidence="4 5">
    <name type="scientific">Lasiosphaeris hirsuta</name>
    <dbReference type="NCBI Taxonomy" id="260670"/>
    <lineage>
        <taxon>Eukaryota</taxon>
        <taxon>Fungi</taxon>
        <taxon>Dikarya</taxon>
        <taxon>Ascomycota</taxon>
        <taxon>Pezizomycotina</taxon>
        <taxon>Sordariomycetes</taxon>
        <taxon>Sordariomycetidae</taxon>
        <taxon>Sordariales</taxon>
        <taxon>Lasiosphaeriaceae</taxon>
        <taxon>Lasiosphaeris</taxon>
    </lineage>
</organism>
<keyword evidence="1" id="KW-0479">Metal-binding</keyword>
<keyword evidence="1" id="KW-0863">Zinc-finger</keyword>
<feature type="region of interest" description="Disordered" evidence="2">
    <location>
        <begin position="321"/>
        <end position="343"/>
    </location>
</feature>
<feature type="compositionally biased region" description="Basic and acidic residues" evidence="2">
    <location>
        <begin position="138"/>
        <end position="159"/>
    </location>
</feature>
<dbReference type="EMBL" id="JAUKUA010000003">
    <property type="protein sequence ID" value="KAK0720180.1"/>
    <property type="molecule type" value="Genomic_DNA"/>
</dbReference>
<evidence type="ECO:0000313" key="5">
    <source>
        <dbReference type="Proteomes" id="UP001172102"/>
    </source>
</evidence>
<evidence type="ECO:0000259" key="3">
    <source>
        <dbReference type="PROSITE" id="PS50157"/>
    </source>
</evidence>
<accession>A0AA40AQM0</accession>
<evidence type="ECO:0000256" key="1">
    <source>
        <dbReference type="PROSITE-ProRule" id="PRU00042"/>
    </source>
</evidence>
<comment type="caution">
    <text evidence="4">The sequence shown here is derived from an EMBL/GenBank/DDBJ whole genome shotgun (WGS) entry which is preliminary data.</text>
</comment>
<protein>
    <recommendedName>
        <fullName evidence="3">C2H2-type domain-containing protein</fullName>
    </recommendedName>
</protein>
<reference evidence="4" key="1">
    <citation type="submission" date="2023-06" db="EMBL/GenBank/DDBJ databases">
        <title>Genome-scale phylogeny and comparative genomics of the fungal order Sordariales.</title>
        <authorList>
            <consortium name="Lawrence Berkeley National Laboratory"/>
            <person name="Hensen N."/>
            <person name="Bonometti L."/>
            <person name="Westerberg I."/>
            <person name="Brannstrom I.O."/>
            <person name="Guillou S."/>
            <person name="Cros-Aarteil S."/>
            <person name="Calhoun S."/>
            <person name="Haridas S."/>
            <person name="Kuo A."/>
            <person name="Mondo S."/>
            <person name="Pangilinan J."/>
            <person name="Riley R."/>
            <person name="Labutti K."/>
            <person name="Andreopoulos B."/>
            <person name="Lipzen A."/>
            <person name="Chen C."/>
            <person name="Yanf M."/>
            <person name="Daum C."/>
            <person name="Ng V."/>
            <person name="Clum A."/>
            <person name="Steindorff A."/>
            <person name="Ohm R."/>
            <person name="Martin F."/>
            <person name="Silar P."/>
            <person name="Natvig D."/>
            <person name="Lalanne C."/>
            <person name="Gautier V."/>
            <person name="Ament-Velasquez S.L."/>
            <person name="Kruys A."/>
            <person name="Hutchinson M.I."/>
            <person name="Powell A.J."/>
            <person name="Barry K."/>
            <person name="Miller A.N."/>
            <person name="Grigoriev I.V."/>
            <person name="Debuchy R."/>
            <person name="Gladieux P."/>
            <person name="Thoren M.H."/>
            <person name="Johannesson H."/>
        </authorList>
    </citation>
    <scope>NUCLEOTIDE SEQUENCE</scope>
    <source>
        <strain evidence="4">SMH4607-1</strain>
    </source>
</reference>
<feature type="compositionally biased region" description="Basic and acidic residues" evidence="2">
    <location>
        <begin position="605"/>
        <end position="626"/>
    </location>
</feature>
<keyword evidence="5" id="KW-1185">Reference proteome</keyword>
<feature type="region of interest" description="Disordered" evidence="2">
    <location>
        <begin position="133"/>
        <end position="182"/>
    </location>
</feature>
<proteinExistence type="predicted"/>
<dbReference type="GO" id="GO:0008270">
    <property type="term" value="F:zinc ion binding"/>
    <property type="evidence" value="ECO:0007669"/>
    <property type="project" value="UniProtKB-KW"/>
</dbReference>
<evidence type="ECO:0000256" key="2">
    <source>
        <dbReference type="SAM" id="MobiDB-lite"/>
    </source>
</evidence>